<keyword evidence="1" id="KW-0472">Membrane</keyword>
<feature type="transmembrane region" description="Helical" evidence="1">
    <location>
        <begin position="12"/>
        <end position="28"/>
    </location>
</feature>
<dbReference type="PROSITE" id="PS50206">
    <property type="entry name" value="RHODANESE_3"/>
    <property type="match status" value="1"/>
</dbReference>
<dbReference type="SUPFAM" id="SSF52821">
    <property type="entry name" value="Rhodanese/Cell cycle control phosphatase"/>
    <property type="match status" value="1"/>
</dbReference>
<evidence type="ECO:0000313" key="4">
    <source>
        <dbReference type="Proteomes" id="UP000282818"/>
    </source>
</evidence>
<evidence type="ECO:0000313" key="3">
    <source>
        <dbReference type="EMBL" id="RVU29205.1"/>
    </source>
</evidence>
<sequence>MEQFIEFATNHFMLIAAWVLTLALLLWNESQKAGKSVSPAIATQLINKQDAVIVDVRTKKEWDTGHITASKHIPLADLQRRVSELEKFKARPVVVVCNIGQTAGSATKMLKAAGFENVMRLQGGITEWKGQNLPIVKKA</sequence>
<dbReference type="Proteomes" id="UP000282818">
    <property type="component" value="Unassembled WGS sequence"/>
</dbReference>
<gene>
    <name evidence="3" type="ORF">EOE65_17400</name>
</gene>
<accession>A0A437Q3Y6</accession>
<dbReference type="EMBL" id="SACQ01000013">
    <property type="protein sequence ID" value="RVU29205.1"/>
    <property type="molecule type" value="Genomic_DNA"/>
</dbReference>
<dbReference type="InterPro" id="IPR036873">
    <property type="entry name" value="Rhodanese-like_dom_sf"/>
</dbReference>
<keyword evidence="1" id="KW-0812">Transmembrane</keyword>
<dbReference type="SMART" id="SM00450">
    <property type="entry name" value="RHOD"/>
    <property type="match status" value="1"/>
</dbReference>
<dbReference type="Gene3D" id="3.40.250.10">
    <property type="entry name" value="Rhodanese-like domain"/>
    <property type="match status" value="1"/>
</dbReference>
<reference evidence="3 4" key="1">
    <citation type="submission" date="2019-01" db="EMBL/GenBank/DDBJ databases">
        <authorList>
            <person name="Chen W.-M."/>
        </authorList>
    </citation>
    <scope>NUCLEOTIDE SEQUENCE [LARGE SCALE GENOMIC DNA]</scope>
    <source>
        <strain evidence="3 4">HPM-16</strain>
    </source>
</reference>
<name>A0A437Q3Y6_9GAMM</name>
<evidence type="ECO:0000256" key="1">
    <source>
        <dbReference type="SAM" id="Phobius"/>
    </source>
</evidence>
<protein>
    <submittedName>
        <fullName evidence="3">Rhodanese-like domain-containing protein</fullName>
    </submittedName>
</protein>
<organism evidence="3 4">
    <name type="scientific">Neptunomonas marina</name>
    <dbReference type="NCBI Taxonomy" id="1815562"/>
    <lineage>
        <taxon>Bacteria</taxon>
        <taxon>Pseudomonadati</taxon>
        <taxon>Pseudomonadota</taxon>
        <taxon>Gammaproteobacteria</taxon>
        <taxon>Oceanospirillales</taxon>
        <taxon>Oceanospirillaceae</taxon>
        <taxon>Neptunomonas</taxon>
    </lineage>
</organism>
<keyword evidence="1" id="KW-1133">Transmembrane helix</keyword>
<dbReference type="CDD" id="cd00158">
    <property type="entry name" value="RHOD"/>
    <property type="match status" value="1"/>
</dbReference>
<dbReference type="AlphaFoldDB" id="A0A437Q3Y6"/>
<dbReference type="PANTHER" id="PTHR43031">
    <property type="entry name" value="FAD-DEPENDENT OXIDOREDUCTASE"/>
    <property type="match status" value="1"/>
</dbReference>
<dbReference type="PANTHER" id="PTHR43031:SF18">
    <property type="entry name" value="RHODANESE-RELATED SULFURTRANSFERASES"/>
    <property type="match status" value="1"/>
</dbReference>
<evidence type="ECO:0000259" key="2">
    <source>
        <dbReference type="PROSITE" id="PS50206"/>
    </source>
</evidence>
<proteinExistence type="predicted"/>
<dbReference type="InterPro" id="IPR050229">
    <property type="entry name" value="GlpE_sulfurtransferase"/>
</dbReference>
<keyword evidence="4" id="KW-1185">Reference proteome</keyword>
<dbReference type="RefSeq" id="WP_127696107.1">
    <property type="nucleotide sequence ID" value="NZ_SACQ01000013.1"/>
</dbReference>
<comment type="caution">
    <text evidence="3">The sequence shown here is derived from an EMBL/GenBank/DDBJ whole genome shotgun (WGS) entry which is preliminary data.</text>
</comment>
<dbReference type="Pfam" id="PF00581">
    <property type="entry name" value="Rhodanese"/>
    <property type="match status" value="1"/>
</dbReference>
<dbReference type="InterPro" id="IPR001763">
    <property type="entry name" value="Rhodanese-like_dom"/>
</dbReference>
<feature type="domain" description="Rhodanese" evidence="2">
    <location>
        <begin position="47"/>
        <end position="137"/>
    </location>
</feature>